<dbReference type="Proteomes" id="UP001207468">
    <property type="component" value="Unassembled WGS sequence"/>
</dbReference>
<name>A0ACC0UA80_9AGAM</name>
<gene>
    <name evidence="1" type="ORF">F5148DRAFT_1275922</name>
</gene>
<accession>A0ACC0UA80</accession>
<evidence type="ECO:0000313" key="1">
    <source>
        <dbReference type="EMBL" id="KAI9508089.1"/>
    </source>
</evidence>
<proteinExistence type="predicted"/>
<keyword evidence="2" id="KW-1185">Reference proteome</keyword>
<sequence length="597" mass="66563">MSQSDRDGKATEAQAAPLDQEGFLYSVLNLPDSASAEEIRERYKTLSVLFHPDKQREESTKDTASRRFLEIQKAYEAVYDIYGFEGTRLKWPPELRSKPRNELVKTLNRSKWEHEASAFQDSVRPQGRLVVGVNASSLFNDRAFSAPSRESFRSLNARLHGVRISSFTLRHSFQVFDDKTKVVLTTRAVSGRAGASNVLGTVKHQYSPRLYFEATTSLLRAHFVMMRVRYQSDEGTYTVQTSLYPSFEPALPPITVAHSRRLFRESMTQGVLICHTGHQPHFSINIVFPHRFGTRNDPMDADDEESPIKLGSWTGFGTGVRQSSCGITLAGLGTSLKAEWGLVFPELAAQASLAMQLSIAGLGWVATGAWGDEHAGITTVIGLNAAGVELTLNFSYLGQRLVLPIVLSENSDTTLACLAATLPSAAFMLAYQFILRPRRRKQRAEFYRHARKELHEERSNIHREIEEMTLLLRETARKHTHAEKSKEGLVILEASYGPTDPDPEARDLIVDVTVAIQALVRKSQLYIPGHRPKSGLQGFYDPAPRCAKSLRIRYTFGGRAHYCEVPDYKPVVLPLGVPFSLVVGGNGILEHLVGPVL</sequence>
<evidence type="ECO:0000313" key="2">
    <source>
        <dbReference type="Proteomes" id="UP001207468"/>
    </source>
</evidence>
<reference evidence="1" key="1">
    <citation type="submission" date="2021-03" db="EMBL/GenBank/DDBJ databases">
        <title>Evolutionary priming and transition to the ectomycorrhizal habit in an iconic lineage of mushroom-forming fungi: is preadaptation a requirement?</title>
        <authorList>
            <consortium name="DOE Joint Genome Institute"/>
            <person name="Looney B.P."/>
            <person name="Miyauchi S."/>
            <person name="Morin E."/>
            <person name="Drula E."/>
            <person name="Courty P.E."/>
            <person name="Chicoki N."/>
            <person name="Fauchery L."/>
            <person name="Kohler A."/>
            <person name="Kuo A."/>
            <person name="LaButti K."/>
            <person name="Pangilinan J."/>
            <person name="Lipzen A."/>
            <person name="Riley R."/>
            <person name="Andreopoulos W."/>
            <person name="He G."/>
            <person name="Johnson J."/>
            <person name="Barry K.W."/>
            <person name="Grigoriev I.V."/>
            <person name="Nagy L."/>
            <person name="Hibbett D."/>
            <person name="Henrissat B."/>
            <person name="Matheny P.B."/>
            <person name="Labbe J."/>
            <person name="Martin A.F."/>
        </authorList>
    </citation>
    <scope>NUCLEOTIDE SEQUENCE</scope>
    <source>
        <strain evidence="1">BPL698</strain>
    </source>
</reference>
<organism evidence="1 2">
    <name type="scientific">Russula earlei</name>
    <dbReference type="NCBI Taxonomy" id="71964"/>
    <lineage>
        <taxon>Eukaryota</taxon>
        <taxon>Fungi</taxon>
        <taxon>Dikarya</taxon>
        <taxon>Basidiomycota</taxon>
        <taxon>Agaricomycotina</taxon>
        <taxon>Agaricomycetes</taxon>
        <taxon>Russulales</taxon>
        <taxon>Russulaceae</taxon>
        <taxon>Russula</taxon>
    </lineage>
</organism>
<dbReference type="EMBL" id="JAGFNK010000101">
    <property type="protein sequence ID" value="KAI9508089.1"/>
    <property type="molecule type" value="Genomic_DNA"/>
</dbReference>
<comment type="caution">
    <text evidence="1">The sequence shown here is derived from an EMBL/GenBank/DDBJ whole genome shotgun (WGS) entry which is preliminary data.</text>
</comment>
<protein>
    <submittedName>
        <fullName evidence="1">Uncharacterized protein</fullName>
    </submittedName>
</protein>